<dbReference type="RefSeq" id="WP_179517799.1">
    <property type="nucleotide sequence ID" value="NZ_JACCAC010000001.1"/>
</dbReference>
<dbReference type="FunFam" id="2.70.70.10:FF:000013">
    <property type="entry name" value="Peptidase family M23"/>
    <property type="match status" value="1"/>
</dbReference>
<gene>
    <name evidence="2" type="ORF">BJ989_001641</name>
</gene>
<dbReference type="InterPro" id="IPR050570">
    <property type="entry name" value="Cell_wall_metabolism_enzyme"/>
</dbReference>
<organism evidence="2 3">
    <name type="scientific">Nocardioides perillae</name>
    <dbReference type="NCBI Taxonomy" id="1119534"/>
    <lineage>
        <taxon>Bacteria</taxon>
        <taxon>Bacillati</taxon>
        <taxon>Actinomycetota</taxon>
        <taxon>Actinomycetes</taxon>
        <taxon>Propionibacteriales</taxon>
        <taxon>Nocardioidaceae</taxon>
        <taxon>Nocardioides</taxon>
    </lineage>
</organism>
<feature type="domain" description="M23ase beta-sheet core" evidence="1">
    <location>
        <begin position="117"/>
        <end position="212"/>
    </location>
</feature>
<dbReference type="PANTHER" id="PTHR21666">
    <property type="entry name" value="PEPTIDASE-RELATED"/>
    <property type="match status" value="1"/>
</dbReference>
<accession>A0A7Y9RVE9</accession>
<dbReference type="PANTHER" id="PTHR21666:SF270">
    <property type="entry name" value="MUREIN HYDROLASE ACTIVATOR ENVC"/>
    <property type="match status" value="1"/>
</dbReference>
<dbReference type="Gene3D" id="2.70.70.10">
    <property type="entry name" value="Glucose Permease (Domain IIA)"/>
    <property type="match status" value="1"/>
</dbReference>
<evidence type="ECO:0000259" key="1">
    <source>
        <dbReference type="Pfam" id="PF01551"/>
    </source>
</evidence>
<evidence type="ECO:0000313" key="2">
    <source>
        <dbReference type="EMBL" id="NYG55337.1"/>
    </source>
</evidence>
<reference evidence="2 3" key="1">
    <citation type="submission" date="2020-07" db="EMBL/GenBank/DDBJ databases">
        <title>Sequencing the genomes of 1000 actinobacteria strains.</title>
        <authorList>
            <person name="Klenk H.-P."/>
        </authorList>
    </citation>
    <scope>NUCLEOTIDE SEQUENCE [LARGE SCALE GENOMIC DNA]</scope>
    <source>
        <strain evidence="2 3">DSM 24552</strain>
    </source>
</reference>
<dbReference type="Proteomes" id="UP000544110">
    <property type="component" value="Unassembled WGS sequence"/>
</dbReference>
<dbReference type="EMBL" id="JACCAC010000001">
    <property type="protein sequence ID" value="NYG55337.1"/>
    <property type="molecule type" value="Genomic_DNA"/>
</dbReference>
<dbReference type="Pfam" id="PF01551">
    <property type="entry name" value="Peptidase_M23"/>
    <property type="match status" value="1"/>
</dbReference>
<dbReference type="AlphaFoldDB" id="A0A7Y9RVE9"/>
<name>A0A7Y9RVE9_9ACTN</name>
<dbReference type="SUPFAM" id="SSF51261">
    <property type="entry name" value="Duplicated hybrid motif"/>
    <property type="match status" value="1"/>
</dbReference>
<keyword evidence="3" id="KW-1185">Reference proteome</keyword>
<protein>
    <submittedName>
        <fullName evidence="2">Murein DD-endopeptidase MepM/ murein hydrolase activator NlpD</fullName>
    </submittedName>
</protein>
<comment type="caution">
    <text evidence="2">The sequence shown here is derived from an EMBL/GenBank/DDBJ whole genome shotgun (WGS) entry which is preliminary data.</text>
</comment>
<keyword evidence="2" id="KW-0378">Hydrolase</keyword>
<sequence length="223" mass="22890">MALGASAAVASQPNDILTAARPASDSFSPAAQVDTADARAALLDRASGVSRSQQRAADDAVQEATEIARARQTALRSLAQRAVARSTYLTENRWVLPMTGYRITATFGQSSYLWSTVHTGVDLAAATGVPIATVGAGEVVSAGYDGSYGNKVVVRHDDGTETWYAHMDSIGVTTGQQVEAGQGVGTVGSTGNVTGPHLHLEFRPGGGAPVDPQTALAALGVLL</sequence>
<dbReference type="InterPro" id="IPR011055">
    <property type="entry name" value="Dup_hybrid_motif"/>
</dbReference>
<dbReference type="InterPro" id="IPR016047">
    <property type="entry name" value="M23ase_b-sheet_dom"/>
</dbReference>
<evidence type="ECO:0000313" key="3">
    <source>
        <dbReference type="Proteomes" id="UP000544110"/>
    </source>
</evidence>
<dbReference type="GO" id="GO:0004222">
    <property type="term" value="F:metalloendopeptidase activity"/>
    <property type="evidence" value="ECO:0007669"/>
    <property type="project" value="TreeGrafter"/>
</dbReference>
<dbReference type="CDD" id="cd12797">
    <property type="entry name" value="M23_peptidase"/>
    <property type="match status" value="1"/>
</dbReference>
<proteinExistence type="predicted"/>